<dbReference type="GO" id="GO:0008757">
    <property type="term" value="F:S-adenosylmethionine-dependent methyltransferase activity"/>
    <property type="evidence" value="ECO:0007669"/>
    <property type="project" value="UniProtKB-UniRule"/>
</dbReference>
<dbReference type="Pfam" id="PF21239">
    <property type="entry name" value="RLMM_N"/>
    <property type="match status" value="1"/>
</dbReference>
<dbReference type="NCBIfam" id="NF008734">
    <property type="entry name" value="PRK11760.1"/>
    <property type="match status" value="1"/>
</dbReference>
<comment type="subunit">
    <text evidence="6">Monomer.</text>
</comment>
<dbReference type="AlphaFoldDB" id="A0A9E8HNY2"/>
<protein>
    <recommendedName>
        <fullName evidence="6">Ribosomal RNA large subunit methyltransferase M</fullName>
        <ecNumber evidence="6">2.1.1.186</ecNumber>
    </recommendedName>
    <alternativeName>
        <fullName evidence="6">23S rRNA (cytidine2498-2'-O)-methyltransferase</fullName>
    </alternativeName>
    <alternativeName>
        <fullName evidence="6">23S rRNA 2'-O-ribose methyltransferase RlmM</fullName>
    </alternativeName>
</protein>
<dbReference type="HAMAP" id="MF_01551">
    <property type="entry name" value="23SrRNA_methyltr_M"/>
    <property type="match status" value="1"/>
</dbReference>
<dbReference type="PANTHER" id="PTHR37524">
    <property type="entry name" value="RIBOSOMAL RNA LARGE SUBUNIT METHYLTRANSFERASE M"/>
    <property type="match status" value="1"/>
</dbReference>
<proteinExistence type="inferred from homology"/>
<dbReference type="Pfam" id="PF18125">
    <property type="entry name" value="RlmM_FDX"/>
    <property type="match status" value="1"/>
</dbReference>
<comment type="similarity">
    <text evidence="6">Belongs to the class I-like SAM-binding methyltransferase superfamily. RNA methyltransferase RlmE family. RlmM subfamily.</text>
</comment>
<dbReference type="InterPro" id="IPR002877">
    <property type="entry name" value="RNA_MeTrfase_FtsJ_dom"/>
</dbReference>
<dbReference type="EC" id="2.1.1.186" evidence="6"/>
<feature type="binding site" evidence="6 8">
    <location>
        <position position="241"/>
    </location>
    <ligand>
        <name>S-adenosyl-L-methionine</name>
        <dbReference type="ChEBI" id="CHEBI:59789"/>
    </ligand>
</feature>
<evidence type="ECO:0000256" key="7">
    <source>
        <dbReference type="PIRSR" id="PIRSR028774-1"/>
    </source>
</evidence>
<evidence type="ECO:0000256" key="3">
    <source>
        <dbReference type="ARBA" id="ARBA00022603"/>
    </source>
</evidence>
<evidence type="ECO:0000259" key="10">
    <source>
        <dbReference type="Pfam" id="PF18125"/>
    </source>
</evidence>
<dbReference type="GO" id="GO:0006364">
    <property type="term" value="P:rRNA processing"/>
    <property type="evidence" value="ECO:0007669"/>
    <property type="project" value="UniProtKB-UniRule"/>
</dbReference>
<dbReference type="Gene3D" id="3.40.50.150">
    <property type="entry name" value="Vaccinia Virus protein VP39"/>
    <property type="match status" value="1"/>
</dbReference>
<feature type="binding site" evidence="6 8">
    <location>
        <position position="261"/>
    </location>
    <ligand>
        <name>S-adenosyl-L-methionine</name>
        <dbReference type="ChEBI" id="CHEBI:59789"/>
    </ligand>
</feature>
<evidence type="ECO:0000256" key="6">
    <source>
        <dbReference type="HAMAP-Rule" id="MF_01551"/>
    </source>
</evidence>
<dbReference type="SUPFAM" id="SSF53335">
    <property type="entry name" value="S-adenosyl-L-methionine-dependent methyltransferases"/>
    <property type="match status" value="1"/>
</dbReference>
<feature type="binding site" evidence="6 8">
    <location>
        <position position="189"/>
    </location>
    <ligand>
        <name>S-adenosyl-L-methionine</name>
        <dbReference type="ChEBI" id="CHEBI:59789"/>
    </ligand>
</feature>
<gene>
    <name evidence="6 12" type="primary">rlmM</name>
    <name evidence="12" type="ORF">NNL22_07505</name>
</gene>
<evidence type="ECO:0000256" key="8">
    <source>
        <dbReference type="PIRSR" id="PIRSR028774-2"/>
    </source>
</evidence>
<evidence type="ECO:0000259" key="9">
    <source>
        <dbReference type="Pfam" id="PF01728"/>
    </source>
</evidence>
<keyword evidence="3 6" id="KW-0489">Methyltransferase</keyword>
<name>A0A9E8HNY2_9ALTE</name>
<keyword evidence="4 6" id="KW-0808">Transferase</keyword>
<dbReference type="RefSeq" id="WP_251811831.1">
    <property type="nucleotide sequence ID" value="NZ_CP101527.1"/>
</dbReference>
<dbReference type="GO" id="GO:0005737">
    <property type="term" value="C:cytoplasm"/>
    <property type="evidence" value="ECO:0007669"/>
    <property type="project" value="UniProtKB-SubCell"/>
</dbReference>
<organism evidence="12 13">
    <name type="scientific">Alkalimarinus sediminis</name>
    <dbReference type="NCBI Taxonomy" id="1632866"/>
    <lineage>
        <taxon>Bacteria</taxon>
        <taxon>Pseudomonadati</taxon>
        <taxon>Pseudomonadota</taxon>
        <taxon>Gammaproteobacteria</taxon>
        <taxon>Alteromonadales</taxon>
        <taxon>Alteromonadaceae</taxon>
        <taxon>Alkalimarinus</taxon>
    </lineage>
</organism>
<sequence>MKIILLYCRAGFEGECSQEIQEKASLVGVFGYCKTSKGQGFVEFVLSNAKDAHKVFNKVQLSSLIFTRQWARVSEPLEEVSREDRVQPIIDLLLSENRQVCGRVSVDSPDSEGTANLKTFTRKFTAPISKALRQNGLLTAKQDASLNVLCLFFSDFDKVYIGELDSQNSSSDHLGIPRLKFPKGAPSRSTLKLEEAWRTFFDKDEWYELLGGHQKAVDLGACPGGWTWQLVNQGMDVFSVDHGPMDEELMKSGHVTHVLEDGFVYKPPKKVDWMVCDIVDKPKRVSSMIIDWLVGGYCTKTVFNLKLPMKKRYQEVQECLQLIESALAENGLSCRIQAKQLYHDREEITCFIQVI</sequence>
<dbReference type="EMBL" id="CP101527">
    <property type="protein sequence ID" value="UZW76426.1"/>
    <property type="molecule type" value="Genomic_DNA"/>
</dbReference>
<feature type="binding site" evidence="6 8">
    <location>
        <position position="277"/>
    </location>
    <ligand>
        <name>S-adenosyl-L-methionine</name>
        <dbReference type="ChEBI" id="CHEBI:59789"/>
    </ligand>
</feature>
<feature type="domain" description="Ribosomal RNA methyltransferase FtsJ" evidence="9">
    <location>
        <begin position="187"/>
        <end position="279"/>
    </location>
</feature>
<accession>A0A9E8HNY2</accession>
<evidence type="ECO:0000313" key="12">
    <source>
        <dbReference type="EMBL" id="UZW76426.1"/>
    </source>
</evidence>
<feature type="active site" description="Proton acceptor" evidence="6 7">
    <location>
        <position position="306"/>
    </location>
</feature>
<dbReference type="PIRSF" id="PIRSF028774">
    <property type="entry name" value="UCP028774"/>
    <property type="match status" value="1"/>
</dbReference>
<evidence type="ECO:0000256" key="1">
    <source>
        <dbReference type="ARBA" id="ARBA00022490"/>
    </source>
</evidence>
<evidence type="ECO:0000313" key="13">
    <source>
        <dbReference type="Proteomes" id="UP001164472"/>
    </source>
</evidence>
<keyword evidence="1 6" id="KW-0963">Cytoplasm</keyword>
<keyword evidence="5 6" id="KW-0949">S-adenosyl-L-methionine</keyword>
<dbReference type="PANTHER" id="PTHR37524:SF2">
    <property type="entry name" value="RIBOSOMAL RNA METHYLTRANSFERASE FTSJ DOMAIN-CONTAINING PROTEIN"/>
    <property type="match status" value="1"/>
</dbReference>
<evidence type="ECO:0000256" key="4">
    <source>
        <dbReference type="ARBA" id="ARBA00022679"/>
    </source>
</evidence>
<dbReference type="InterPro" id="IPR040739">
    <property type="entry name" value="RlmM_FDX"/>
</dbReference>
<comment type="subcellular location">
    <subcellularLocation>
        <location evidence="6">Cytoplasm</location>
    </subcellularLocation>
</comment>
<comment type="catalytic activity">
    <reaction evidence="6">
        <text>cytidine(2498) in 23S rRNA + S-adenosyl-L-methionine = 2'-O-methylcytidine(2498) in 23S rRNA + S-adenosyl-L-homocysteine + H(+)</text>
        <dbReference type="Rhea" id="RHEA:42788"/>
        <dbReference type="Rhea" id="RHEA-COMP:10244"/>
        <dbReference type="Rhea" id="RHEA-COMP:10245"/>
        <dbReference type="ChEBI" id="CHEBI:15378"/>
        <dbReference type="ChEBI" id="CHEBI:57856"/>
        <dbReference type="ChEBI" id="CHEBI:59789"/>
        <dbReference type="ChEBI" id="CHEBI:74495"/>
        <dbReference type="ChEBI" id="CHEBI:82748"/>
        <dbReference type="EC" id="2.1.1.186"/>
    </reaction>
</comment>
<dbReference type="InterPro" id="IPR029063">
    <property type="entry name" value="SAM-dependent_MTases_sf"/>
</dbReference>
<keyword evidence="13" id="KW-1185">Reference proteome</keyword>
<dbReference type="Pfam" id="PF01728">
    <property type="entry name" value="FtsJ"/>
    <property type="match status" value="1"/>
</dbReference>
<feature type="domain" description="RlmM ferredoxin-like" evidence="10">
    <location>
        <begin position="1"/>
        <end position="70"/>
    </location>
</feature>
<dbReference type="GO" id="GO:0032259">
    <property type="term" value="P:methylation"/>
    <property type="evidence" value="ECO:0007669"/>
    <property type="project" value="UniProtKB-KW"/>
</dbReference>
<evidence type="ECO:0000259" key="11">
    <source>
        <dbReference type="Pfam" id="PF21239"/>
    </source>
</evidence>
<dbReference type="InterPro" id="IPR011224">
    <property type="entry name" value="rRNA_MeTrfase_M"/>
</dbReference>
<dbReference type="Gene3D" id="3.30.70.2810">
    <property type="match status" value="1"/>
</dbReference>
<comment type="function">
    <text evidence="6">Catalyzes the 2'-O-methylation at nucleotide C2498 in 23S rRNA.</text>
</comment>
<keyword evidence="2 6" id="KW-0698">rRNA processing</keyword>
<dbReference type="Proteomes" id="UP001164472">
    <property type="component" value="Chromosome"/>
</dbReference>
<dbReference type="Gene3D" id="3.30.2300.20">
    <property type="match status" value="1"/>
</dbReference>
<dbReference type="KEGG" id="asem:NNL22_07505"/>
<feature type="binding site" evidence="6 8">
    <location>
        <begin position="222"/>
        <end position="225"/>
    </location>
    <ligand>
        <name>S-adenosyl-L-methionine</name>
        <dbReference type="ChEBI" id="CHEBI:59789"/>
    </ligand>
</feature>
<feature type="domain" description="Ribosomal RNA large subunit methyltransferase M THUMP-like" evidence="11">
    <location>
        <begin position="84"/>
        <end position="162"/>
    </location>
</feature>
<dbReference type="InterPro" id="IPR048646">
    <property type="entry name" value="RlmM_THUMP-like"/>
</dbReference>
<evidence type="ECO:0000256" key="5">
    <source>
        <dbReference type="ARBA" id="ARBA00022691"/>
    </source>
</evidence>
<evidence type="ECO:0000256" key="2">
    <source>
        <dbReference type="ARBA" id="ARBA00022552"/>
    </source>
</evidence>
<reference evidence="12" key="1">
    <citation type="submission" date="2022-07" db="EMBL/GenBank/DDBJ databases">
        <title>Alkalimarinus sp. nov., isolated from gut of a Alitta virens.</title>
        <authorList>
            <person name="Yang A.I."/>
            <person name="Shin N.-R."/>
        </authorList>
    </citation>
    <scope>NUCLEOTIDE SEQUENCE</scope>
    <source>
        <strain evidence="12">FA028</strain>
    </source>
</reference>